<keyword evidence="6" id="KW-0158">Chromosome</keyword>
<comment type="subcellular location">
    <subcellularLocation>
        <location evidence="3">Chromosome</location>
        <location evidence="3">Centromere</location>
        <location evidence="3">Kinetochore</location>
    </subcellularLocation>
    <subcellularLocation>
        <location evidence="2">Cytoplasm</location>
        <location evidence="2">Cytoskeleton</location>
        <location evidence="2">Spindle</location>
    </subcellularLocation>
    <subcellularLocation>
        <location evidence="1">Nucleus</location>
    </subcellularLocation>
</comment>
<dbReference type="GO" id="GO:0008608">
    <property type="term" value="P:attachment of spindle microtubules to kinetochore"/>
    <property type="evidence" value="ECO:0007669"/>
    <property type="project" value="InterPro"/>
</dbReference>
<dbReference type="EMBL" id="JAUJLE010000686">
    <property type="protein sequence ID" value="KAK0951528.1"/>
    <property type="molecule type" value="Genomic_DNA"/>
</dbReference>
<keyword evidence="13" id="KW-0175">Coiled coil</keyword>
<evidence type="ECO:0000256" key="13">
    <source>
        <dbReference type="SAM" id="Coils"/>
    </source>
</evidence>
<evidence type="ECO:0000256" key="14">
    <source>
        <dbReference type="SAM" id="MobiDB-lite"/>
    </source>
</evidence>
<keyword evidence="10" id="KW-0539">Nucleus</keyword>
<evidence type="ECO:0000256" key="5">
    <source>
        <dbReference type="ARBA" id="ARBA00016329"/>
    </source>
</evidence>
<evidence type="ECO:0000256" key="4">
    <source>
        <dbReference type="ARBA" id="ARBA00008952"/>
    </source>
</evidence>
<keyword evidence="11" id="KW-0137">Centromere</keyword>
<dbReference type="PANTHER" id="PTHR28262:SF1">
    <property type="entry name" value="DASH COMPLEX SUBUNIT SPC19"/>
    <property type="match status" value="1"/>
</dbReference>
<feature type="compositionally biased region" description="Low complexity" evidence="14">
    <location>
        <begin position="87"/>
        <end position="117"/>
    </location>
</feature>
<gene>
    <name evidence="15" type="primary">SPC19_3</name>
    <name evidence="15" type="ORF">LTR91_024929</name>
</gene>
<evidence type="ECO:0000256" key="3">
    <source>
        <dbReference type="ARBA" id="ARBA00004629"/>
    </source>
</evidence>
<evidence type="ECO:0000256" key="7">
    <source>
        <dbReference type="ARBA" id="ARBA00022490"/>
    </source>
</evidence>
<comment type="caution">
    <text evidence="15">The sequence shown here is derived from an EMBL/GenBank/DDBJ whole genome shotgun (WGS) entry which is preliminary data.</text>
</comment>
<evidence type="ECO:0000313" key="16">
    <source>
        <dbReference type="Proteomes" id="UP001175353"/>
    </source>
</evidence>
<feature type="region of interest" description="Disordered" evidence="14">
    <location>
        <begin position="301"/>
        <end position="325"/>
    </location>
</feature>
<evidence type="ECO:0000256" key="9">
    <source>
        <dbReference type="ARBA" id="ARBA00023212"/>
    </source>
</evidence>
<evidence type="ECO:0000256" key="10">
    <source>
        <dbReference type="ARBA" id="ARBA00023242"/>
    </source>
</evidence>
<comment type="similarity">
    <text evidence="4">Belongs to the DASH complex SPC19 family.</text>
</comment>
<evidence type="ECO:0000256" key="2">
    <source>
        <dbReference type="ARBA" id="ARBA00004186"/>
    </source>
</evidence>
<dbReference type="InterPro" id="IPR013251">
    <property type="entry name" value="DASH_Spc19"/>
</dbReference>
<dbReference type="PANTHER" id="PTHR28262">
    <property type="entry name" value="DASH COMPLEX SUBUNIT SPC19"/>
    <property type="match status" value="1"/>
</dbReference>
<evidence type="ECO:0000256" key="12">
    <source>
        <dbReference type="ARBA" id="ARBA00032583"/>
    </source>
</evidence>
<sequence>MQLLDSSIAILDTGVGDYPRLAKVLQTTRHFELVSSHDLTTAQATLLSEIQPEVTALLSRVETHLDKLERREKSLIAKAELQEGRLSRTSAGRTSSSGARRSAGERSSTANGSVAATTTTTGLSALEEMKLQQLRQKKDRLGSAVSRLELQAGQRERQLRKIQPKTAMLVTTIPRTLANRLRTPDGTQQHSSMLLADLEWLAALAYPVGILISTLLAKKKPIPTVAPATISELQEQILANARVLYPASSQPNIPDLAIAIFSHETQTDQAADKSRTSSSKKTSSPLRAVILLVRLEAEDDETASDADSAGATATTRTLVQGSPGKNLGEALEGLLAVTAAALEERVGDGQQRGRARKRE</sequence>
<evidence type="ECO:0000256" key="8">
    <source>
        <dbReference type="ARBA" id="ARBA00022838"/>
    </source>
</evidence>
<dbReference type="GO" id="GO:0042729">
    <property type="term" value="C:DASH complex"/>
    <property type="evidence" value="ECO:0007669"/>
    <property type="project" value="InterPro"/>
</dbReference>
<feature type="coiled-coil region" evidence="13">
    <location>
        <begin position="58"/>
        <end position="85"/>
    </location>
</feature>
<organism evidence="15 16">
    <name type="scientific">Friedmanniomyces endolithicus</name>
    <dbReference type="NCBI Taxonomy" id="329885"/>
    <lineage>
        <taxon>Eukaryota</taxon>
        <taxon>Fungi</taxon>
        <taxon>Dikarya</taxon>
        <taxon>Ascomycota</taxon>
        <taxon>Pezizomycotina</taxon>
        <taxon>Dothideomycetes</taxon>
        <taxon>Dothideomycetidae</taxon>
        <taxon>Mycosphaerellales</taxon>
        <taxon>Teratosphaeriaceae</taxon>
        <taxon>Friedmanniomyces</taxon>
    </lineage>
</organism>
<evidence type="ECO:0000313" key="15">
    <source>
        <dbReference type="EMBL" id="KAK0951528.1"/>
    </source>
</evidence>
<proteinExistence type="inferred from homology"/>
<dbReference type="Proteomes" id="UP001175353">
    <property type="component" value="Unassembled WGS sequence"/>
</dbReference>
<dbReference type="GO" id="GO:0005876">
    <property type="term" value="C:spindle microtubule"/>
    <property type="evidence" value="ECO:0007669"/>
    <property type="project" value="InterPro"/>
</dbReference>
<dbReference type="AlphaFoldDB" id="A0AAN6K3D7"/>
<accession>A0AAN6K3D7</accession>
<feature type="region of interest" description="Disordered" evidence="14">
    <location>
        <begin position="85"/>
        <end position="117"/>
    </location>
</feature>
<protein>
    <recommendedName>
        <fullName evidence="5">DASH complex subunit SPC19</fullName>
    </recommendedName>
    <alternativeName>
        <fullName evidence="12">Outer kinetochore protein SPC19</fullName>
    </alternativeName>
</protein>
<keyword evidence="7" id="KW-0963">Cytoplasm</keyword>
<name>A0AAN6K3D7_9PEZI</name>
<evidence type="ECO:0000256" key="11">
    <source>
        <dbReference type="ARBA" id="ARBA00023328"/>
    </source>
</evidence>
<keyword evidence="9" id="KW-0206">Cytoskeleton</keyword>
<keyword evidence="8" id="KW-0995">Kinetochore</keyword>
<keyword evidence="16" id="KW-1185">Reference proteome</keyword>
<evidence type="ECO:0000256" key="6">
    <source>
        <dbReference type="ARBA" id="ARBA00022454"/>
    </source>
</evidence>
<evidence type="ECO:0000256" key="1">
    <source>
        <dbReference type="ARBA" id="ARBA00004123"/>
    </source>
</evidence>
<reference evidence="15" key="1">
    <citation type="submission" date="2023-06" db="EMBL/GenBank/DDBJ databases">
        <title>Black Yeasts Isolated from many extreme environments.</title>
        <authorList>
            <person name="Coleine C."/>
            <person name="Stajich J.E."/>
            <person name="Selbmann L."/>
        </authorList>
    </citation>
    <scope>NUCLEOTIDE SEQUENCE</scope>
    <source>
        <strain evidence="15">CCFEE 5200</strain>
    </source>
</reference>
<dbReference type="Pfam" id="PF08287">
    <property type="entry name" value="DASH_Spc19"/>
    <property type="match status" value="1"/>
</dbReference>
<feature type="compositionally biased region" description="Low complexity" evidence="14">
    <location>
        <begin position="305"/>
        <end position="315"/>
    </location>
</feature>